<dbReference type="AlphaFoldDB" id="A0A137P4S0"/>
<keyword evidence="1" id="KW-0472">Membrane</keyword>
<keyword evidence="1" id="KW-0812">Transmembrane</keyword>
<feature type="transmembrane region" description="Helical" evidence="1">
    <location>
        <begin position="144"/>
        <end position="164"/>
    </location>
</feature>
<protein>
    <submittedName>
        <fullName evidence="2">Uncharacterized protein</fullName>
    </submittedName>
</protein>
<accession>A0A137P4S0</accession>
<evidence type="ECO:0000313" key="2">
    <source>
        <dbReference type="EMBL" id="KXN69996.1"/>
    </source>
</evidence>
<sequence>MWLILFNSVVIYNVYILICLNFDLSFVKHLQYQSRWVRVYYVLGLLIPFAFTLVPFIMGFYNYENKLGKCTLTTTYEVVNAVNWLKDRITAEDPTRQTENLVYQLKRIVARINLYCWIPFICLLFPIIELIYGQATKRSNPVISLLSSLTINSIGIVHFIIFLLDPALQNAYYSVQTEMLTYYDWLEENKPELNFKQKIQYYLVLLFFVPKSYLIARDYASAKIENVDEDEENQQENQEVGIILDNGIQINVDQYGTDYTDDNDGDDIEYDYDHADHRVFPQRDSRLSPKPEGSTRIHSVYANSFYLTDYDQHLNIL</sequence>
<reference evidence="2 3" key="1">
    <citation type="journal article" date="2015" name="Genome Biol. Evol.">
        <title>Phylogenomic analyses indicate that early fungi evolved digesting cell walls of algal ancestors of land plants.</title>
        <authorList>
            <person name="Chang Y."/>
            <person name="Wang S."/>
            <person name="Sekimoto S."/>
            <person name="Aerts A.L."/>
            <person name="Choi C."/>
            <person name="Clum A."/>
            <person name="LaButti K.M."/>
            <person name="Lindquist E.A."/>
            <person name="Yee Ngan C."/>
            <person name="Ohm R.A."/>
            <person name="Salamov A.A."/>
            <person name="Grigoriev I.V."/>
            <person name="Spatafora J.W."/>
            <person name="Berbee M.L."/>
        </authorList>
    </citation>
    <scope>NUCLEOTIDE SEQUENCE [LARGE SCALE GENOMIC DNA]</scope>
    <source>
        <strain evidence="2 3">NRRL 28638</strain>
    </source>
</reference>
<proteinExistence type="predicted"/>
<dbReference type="EMBL" id="KQ964516">
    <property type="protein sequence ID" value="KXN69996.1"/>
    <property type="molecule type" value="Genomic_DNA"/>
</dbReference>
<evidence type="ECO:0000313" key="3">
    <source>
        <dbReference type="Proteomes" id="UP000070444"/>
    </source>
</evidence>
<feature type="transmembrane region" description="Helical" evidence="1">
    <location>
        <begin position="6"/>
        <end position="27"/>
    </location>
</feature>
<name>A0A137P4S0_CONC2</name>
<feature type="transmembrane region" description="Helical" evidence="1">
    <location>
        <begin position="39"/>
        <end position="61"/>
    </location>
</feature>
<feature type="transmembrane region" description="Helical" evidence="1">
    <location>
        <begin position="112"/>
        <end position="132"/>
    </location>
</feature>
<gene>
    <name evidence="2" type="ORF">CONCODRAFT_171140</name>
</gene>
<evidence type="ECO:0000256" key="1">
    <source>
        <dbReference type="SAM" id="Phobius"/>
    </source>
</evidence>
<feature type="transmembrane region" description="Helical" evidence="1">
    <location>
        <begin position="199"/>
        <end position="216"/>
    </location>
</feature>
<dbReference type="Proteomes" id="UP000070444">
    <property type="component" value="Unassembled WGS sequence"/>
</dbReference>
<organism evidence="2 3">
    <name type="scientific">Conidiobolus coronatus (strain ATCC 28846 / CBS 209.66 / NRRL 28638)</name>
    <name type="common">Delacroixia coronata</name>
    <dbReference type="NCBI Taxonomy" id="796925"/>
    <lineage>
        <taxon>Eukaryota</taxon>
        <taxon>Fungi</taxon>
        <taxon>Fungi incertae sedis</taxon>
        <taxon>Zoopagomycota</taxon>
        <taxon>Entomophthoromycotina</taxon>
        <taxon>Entomophthoromycetes</taxon>
        <taxon>Entomophthorales</taxon>
        <taxon>Ancylistaceae</taxon>
        <taxon>Conidiobolus</taxon>
    </lineage>
</organism>
<keyword evidence="3" id="KW-1185">Reference proteome</keyword>
<keyword evidence="1" id="KW-1133">Transmembrane helix</keyword>